<name>A0A1S7LMF9_MAGMO</name>
<proteinExistence type="predicted"/>
<dbReference type="AlphaFoldDB" id="A0A1S7LMF9"/>
<accession>A0A1S7LMF9</accession>
<protein>
    <submittedName>
        <fullName evidence="1">Uncharacterized protein</fullName>
    </submittedName>
</protein>
<evidence type="ECO:0000313" key="1">
    <source>
        <dbReference type="EMBL" id="CRH08085.1"/>
    </source>
</evidence>
<sequence length="25" mass="2695">MQPFPLADLPVTLTDDLHAVASITE</sequence>
<gene>
    <name evidence="1" type="ORF">MAGMO_3957</name>
</gene>
<reference evidence="1" key="1">
    <citation type="submission" date="2015-04" db="EMBL/GenBank/DDBJ databases">
        <authorList>
            <person name="Syromyatnikov M.Y."/>
            <person name="Popov V.N."/>
        </authorList>
    </citation>
    <scope>NUCLEOTIDE SEQUENCE</scope>
    <source>
        <strain evidence="1">MO-1</strain>
    </source>
</reference>
<dbReference type="EMBL" id="LO017727">
    <property type="protein sequence ID" value="CRH08085.1"/>
    <property type="molecule type" value="Genomic_DNA"/>
</dbReference>
<organism evidence="1">
    <name type="scientific">Magnetococcus massalia (strain MO-1)</name>
    <dbReference type="NCBI Taxonomy" id="451514"/>
    <lineage>
        <taxon>Bacteria</taxon>
        <taxon>Pseudomonadati</taxon>
        <taxon>Pseudomonadota</taxon>
        <taxon>Magnetococcia</taxon>
        <taxon>Magnetococcales</taxon>
        <taxon>Magnetococcaceae</taxon>
        <taxon>Magnetococcus</taxon>
    </lineage>
</organism>